<dbReference type="Pfam" id="PF07645">
    <property type="entry name" value="EGF_CA"/>
    <property type="match status" value="8"/>
</dbReference>
<dbReference type="PROSITE" id="PS01187">
    <property type="entry name" value="EGF_CA"/>
    <property type="match status" value="4"/>
</dbReference>
<feature type="domain" description="EGF-like" evidence="10">
    <location>
        <begin position="1133"/>
        <end position="1174"/>
    </location>
</feature>
<feature type="domain" description="EGF-like" evidence="10">
    <location>
        <begin position="1378"/>
        <end position="1421"/>
    </location>
</feature>
<dbReference type="FunFam" id="2.10.25.10:FF:000038">
    <property type="entry name" value="Fibrillin 2"/>
    <property type="match status" value="7"/>
</dbReference>
<keyword evidence="4" id="KW-0732">Signal</keyword>
<dbReference type="InterPro" id="IPR052235">
    <property type="entry name" value="Nephronectin_domain"/>
</dbReference>
<dbReference type="PROSITE" id="PS51233">
    <property type="entry name" value="VWFD"/>
    <property type="match status" value="1"/>
</dbReference>
<dbReference type="InterPro" id="IPR001881">
    <property type="entry name" value="EGF-like_Ca-bd_dom"/>
</dbReference>
<feature type="domain" description="EGF-like" evidence="10">
    <location>
        <begin position="1221"/>
        <end position="1264"/>
    </location>
</feature>
<keyword evidence="3" id="KW-0812">Transmembrane</keyword>
<keyword evidence="2 9" id="KW-0245">EGF-like domain</keyword>
<keyword evidence="7" id="KW-0472">Membrane</keyword>
<organism evidence="13 14">
    <name type="scientific">Stichopus japonicus</name>
    <name type="common">Sea cucumber</name>
    <dbReference type="NCBI Taxonomy" id="307972"/>
    <lineage>
        <taxon>Eukaryota</taxon>
        <taxon>Metazoa</taxon>
        <taxon>Echinodermata</taxon>
        <taxon>Eleutherozoa</taxon>
        <taxon>Echinozoa</taxon>
        <taxon>Holothuroidea</taxon>
        <taxon>Aspidochirotacea</taxon>
        <taxon>Aspidochirotida</taxon>
        <taxon>Stichopodidae</taxon>
        <taxon>Apostichopus</taxon>
    </lineage>
</organism>
<protein>
    <submittedName>
        <fullName evidence="13">Putative fibrillin-1</fullName>
    </submittedName>
</protein>
<dbReference type="InterPro" id="IPR049883">
    <property type="entry name" value="NOTCH1_EGF-like"/>
</dbReference>
<evidence type="ECO:0000256" key="4">
    <source>
        <dbReference type="ARBA" id="ARBA00022729"/>
    </source>
</evidence>
<accession>A0A2G8LA35</accession>
<comment type="subcellular location">
    <subcellularLocation>
        <location evidence="1">Membrane</location>
    </subcellularLocation>
</comment>
<feature type="domain" description="AMOP" evidence="11">
    <location>
        <begin position="68"/>
        <end position="254"/>
    </location>
</feature>
<dbReference type="SMART" id="SM00179">
    <property type="entry name" value="EGF_CA"/>
    <property type="match status" value="13"/>
</dbReference>
<dbReference type="CDD" id="cd00054">
    <property type="entry name" value="EGF_CA"/>
    <property type="match status" value="7"/>
</dbReference>
<dbReference type="Proteomes" id="UP000230750">
    <property type="component" value="Unassembled WGS sequence"/>
</dbReference>
<feature type="domain" description="EGF-like" evidence="10">
    <location>
        <begin position="814"/>
        <end position="847"/>
    </location>
</feature>
<evidence type="ECO:0000256" key="9">
    <source>
        <dbReference type="PROSITE-ProRule" id="PRU00076"/>
    </source>
</evidence>
<keyword evidence="6" id="KW-1133">Transmembrane helix</keyword>
<dbReference type="InterPro" id="IPR005533">
    <property type="entry name" value="AMOP_dom"/>
</dbReference>
<dbReference type="PROSITE" id="PS00022">
    <property type="entry name" value="EGF_1"/>
    <property type="match status" value="1"/>
</dbReference>
<dbReference type="InterPro" id="IPR056619">
    <property type="entry name" value="C8-3_MUC4"/>
</dbReference>
<dbReference type="PROSITE" id="PS00010">
    <property type="entry name" value="ASX_HYDROXYL"/>
    <property type="match status" value="10"/>
</dbReference>
<evidence type="ECO:0000259" key="10">
    <source>
        <dbReference type="PROSITE" id="PS50026"/>
    </source>
</evidence>
<dbReference type="PROSITE" id="PS50856">
    <property type="entry name" value="AMOP"/>
    <property type="match status" value="1"/>
</dbReference>
<evidence type="ECO:0000256" key="6">
    <source>
        <dbReference type="ARBA" id="ARBA00022989"/>
    </source>
</evidence>
<reference evidence="13 14" key="1">
    <citation type="journal article" date="2017" name="PLoS Biol.">
        <title>The sea cucumber genome provides insights into morphological evolution and visceral regeneration.</title>
        <authorList>
            <person name="Zhang X."/>
            <person name="Sun L."/>
            <person name="Yuan J."/>
            <person name="Sun Y."/>
            <person name="Gao Y."/>
            <person name="Zhang L."/>
            <person name="Li S."/>
            <person name="Dai H."/>
            <person name="Hamel J.F."/>
            <person name="Liu C."/>
            <person name="Yu Y."/>
            <person name="Liu S."/>
            <person name="Lin W."/>
            <person name="Guo K."/>
            <person name="Jin S."/>
            <person name="Xu P."/>
            <person name="Storey K.B."/>
            <person name="Huan P."/>
            <person name="Zhang T."/>
            <person name="Zhou Y."/>
            <person name="Zhang J."/>
            <person name="Lin C."/>
            <person name="Li X."/>
            <person name="Xing L."/>
            <person name="Huo D."/>
            <person name="Sun M."/>
            <person name="Wang L."/>
            <person name="Mercier A."/>
            <person name="Li F."/>
            <person name="Yang H."/>
            <person name="Xiang J."/>
        </authorList>
    </citation>
    <scope>NUCLEOTIDE SEQUENCE [LARGE SCALE GENOMIC DNA]</scope>
    <source>
        <strain evidence="13">Shaxun</strain>
        <tissue evidence="13">Muscle</tissue>
    </source>
</reference>
<dbReference type="STRING" id="307972.A0A2G8LA35"/>
<keyword evidence="14" id="KW-1185">Reference proteome</keyword>
<dbReference type="SUPFAM" id="SSF57184">
    <property type="entry name" value="Growth factor receptor domain"/>
    <property type="match status" value="5"/>
</dbReference>
<evidence type="ECO:0000256" key="7">
    <source>
        <dbReference type="ARBA" id="ARBA00023136"/>
    </source>
</evidence>
<evidence type="ECO:0000256" key="2">
    <source>
        <dbReference type="ARBA" id="ARBA00022536"/>
    </source>
</evidence>
<dbReference type="Pfam" id="PF23263">
    <property type="entry name" value="C8-3_MUC4"/>
    <property type="match status" value="1"/>
</dbReference>
<feature type="domain" description="EGF-like" evidence="10">
    <location>
        <begin position="1093"/>
        <end position="1132"/>
    </location>
</feature>
<dbReference type="EMBL" id="MRZV01000152">
    <property type="protein sequence ID" value="PIK57126.1"/>
    <property type="molecule type" value="Genomic_DNA"/>
</dbReference>
<feature type="domain" description="EGF-like" evidence="10">
    <location>
        <begin position="1175"/>
        <end position="1220"/>
    </location>
</feature>
<dbReference type="PANTHER" id="PTHR24050:SF28">
    <property type="entry name" value="UROMODULIN-LIKE"/>
    <property type="match status" value="1"/>
</dbReference>
<comment type="caution">
    <text evidence="9">Lacks conserved residue(s) required for the propagation of feature annotation.</text>
</comment>
<dbReference type="Pfam" id="PF12947">
    <property type="entry name" value="EGF_3"/>
    <property type="match status" value="4"/>
</dbReference>
<evidence type="ECO:0000313" key="14">
    <source>
        <dbReference type="Proteomes" id="UP000230750"/>
    </source>
</evidence>
<evidence type="ECO:0000256" key="8">
    <source>
        <dbReference type="ARBA" id="ARBA00023157"/>
    </source>
</evidence>
<evidence type="ECO:0000313" key="13">
    <source>
        <dbReference type="EMBL" id="PIK57126.1"/>
    </source>
</evidence>
<evidence type="ECO:0000256" key="1">
    <source>
        <dbReference type="ARBA" id="ARBA00004370"/>
    </source>
</evidence>
<feature type="disulfide bond" evidence="9">
    <location>
        <begin position="1389"/>
        <end position="1406"/>
    </location>
</feature>
<keyword evidence="8 9" id="KW-1015">Disulfide bond</keyword>
<dbReference type="InterPro" id="IPR009030">
    <property type="entry name" value="Growth_fac_rcpt_cys_sf"/>
</dbReference>
<dbReference type="Gene3D" id="2.10.25.10">
    <property type="entry name" value="Laminin"/>
    <property type="match status" value="14"/>
</dbReference>
<dbReference type="PROSITE" id="PS50026">
    <property type="entry name" value="EGF_3"/>
    <property type="match status" value="9"/>
</dbReference>
<dbReference type="InterPro" id="IPR018097">
    <property type="entry name" value="EGF_Ca-bd_CS"/>
</dbReference>
<name>A0A2G8LA35_STIJA</name>
<dbReference type="InterPro" id="IPR000152">
    <property type="entry name" value="EGF-type_Asp/Asn_hydroxyl_site"/>
</dbReference>
<dbReference type="InterPro" id="IPR001846">
    <property type="entry name" value="VWF_type-D"/>
</dbReference>
<sequence length="1558" mass="174492">MNWNVQALSYPNVIIGHNSRGSNGYASTQIQNSLPFSSTLDKFRPDLLTGNTGLKGKWEFRLEDNTETTVNSKQFCLDWYYQEPSPYQWTFRFDPCPPSYWQARRDWRYIRTSRMYDVKYRYQVPDHLTSQIGDDFYEDISREYGEICYQPALSRPWWWSWGGSWWWGWNSWDWWSWSPAKGNICCYNTYTQSLNYGYRSLFQSSLAERYQYNNGWRFDKYRYEKWFEKDFLPRYHCCYKSRDWYFCNLYRNRRPTASTFWYRPPGWGWFFGDPHMRTLDGYDYTFNGLGEYVLVSIEAEDTKKDFFVLQGRTERAINRKTNQTTQATVFNAFAAVFVNATKVQIGLDEKDEEFEIYLDDEWFNATRLKEEETYNHDDNGTFLLRYEKTENSSGITALWDSGISVTVEARLGLLDVVFSAPELYRNGSTRGLLGVWNGDSGDDFLRRDDVQQVPANGLNLTEKELYEFGESWRVQKADSLFHTSSRRKRADDESETFKPIFLSDLVEDAKANDTDFYNEVLDTCGSNTECQYDSLATKDAELGASSKVSQEVLQSDQKSINNFPPNITGDDELRAEVGQLATYSFEAVDLDGDEIHVSLIGNVTNATLTDSSVSWLPSSIEVVNMAIKASDNQSSSVLEPTVKICDCKNSGSCLWDSYTETSDIDADKFAVVVCNCTSGWTGDFCEKDLDACEDEPCYPGVSCFEKTTSENATCGSCPENLVGDGFQCYDEDECELNTHNCDENAFCTNTEGSFQCNCTDGYYGDGFNCTDVNECEEDTHDCDTHATCHDNNGGYSCTCNPGWTGSGEMHTCSVSYCENSPCHTFADCIDGDESYVCVCQDGYYECDSNPCGDDDLLDCINTVGSYICSCKLGYQTNETGDCIDVDECALDTDDCQQNCNNTVGGYDCHCEKGYKVVTSNPSECEALEECDNSTCVNGACYVVQNSTACLCDRGFNTSSADSTECEDVDECASSELNGCNQICNNTIGSYSCDCINGYIINPDDSSTCEDINECLAHSSSCNISNEVCRNTIGSYTCDCISGTVRNISTEDCIDLDECTLDPCGENAVCTNTHGSYTCKCRDGYTGDGRVCTDIDECIYPHNCSVNADCINSEGNYNCLCRAGYTGDGKTCSDINECDTPTNYTCWANSKCQNTNGSYTCVCENGYSAVGKTCMDVDECSQQVTDPNITNCHPDAICSNTDGSYNCNCKDGFAGDGTVCEDINECSGEHDCHGAATCLNTPGSYTCQCSDGFTSVGERLGRNCAEANFISLQIEFKTIQGLKSDGDLIDRQNLEIYRADMESDIHAVFHGTEGYESLTISSMKFIPARNHIFIQFNLVVAVTNYSSLEIVFRQGLDENNVLPPDNVVDPASLYFGELLIDPCADGNHNCTNNAECIFLGQSGHFNCTCRDGWTGDGVAQCIASQVFTTNFSIQEIDGTPAVFNKLLESTVSTEFVALNTSLCKLIFFNTLEGTNYADSYAMCQVKRFKLPNLTAEVALIFERTPSIAPDELENTLNRRLTDHDYILDNGFSNITLRREIITLDSKRFVFTMTCVTSQP</sequence>
<dbReference type="InterPro" id="IPR024731">
    <property type="entry name" value="NELL2-like_EGF"/>
</dbReference>
<keyword evidence="5" id="KW-0677">Repeat</keyword>
<proteinExistence type="predicted"/>
<evidence type="ECO:0000259" key="11">
    <source>
        <dbReference type="PROSITE" id="PS50856"/>
    </source>
</evidence>
<dbReference type="GO" id="GO:0016020">
    <property type="term" value="C:membrane"/>
    <property type="evidence" value="ECO:0007669"/>
    <property type="project" value="UniProtKB-SubCell"/>
</dbReference>
<dbReference type="SUPFAM" id="SSF57196">
    <property type="entry name" value="EGF/Laminin"/>
    <property type="match status" value="2"/>
</dbReference>
<feature type="domain" description="EGF-like" evidence="10">
    <location>
        <begin position="771"/>
        <end position="813"/>
    </location>
</feature>
<gene>
    <name evidence="13" type="ORF">BSL78_05944</name>
</gene>
<dbReference type="PANTHER" id="PTHR24050">
    <property type="entry name" value="PA14 DOMAIN-CONTAINING PROTEIN"/>
    <property type="match status" value="1"/>
</dbReference>
<feature type="domain" description="EGF-like" evidence="10">
    <location>
        <begin position="730"/>
        <end position="770"/>
    </location>
</feature>
<dbReference type="InterPro" id="IPR000742">
    <property type="entry name" value="EGF"/>
</dbReference>
<dbReference type="PROSITE" id="PS01186">
    <property type="entry name" value="EGF_2"/>
    <property type="match status" value="8"/>
</dbReference>
<dbReference type="SMART" id="SM00181">
    <property type="entry name" value="EGF"/>
    <property type="match status" value="16"/>
</dbReference>
<comment type="caution">
    <text evidence="13">The sequence shown here is derived from an EMBL/GenBank/DDBJ whole genome shotgun (WGS) entry which is preliminary data.</text>
</comment>
<evidence type="ECO:0000259" key="12">
    <source>
        <dbReference type="PROSITE" id="PS51233"/>
    </source>
</evidence>
<feature type="domain" description="VWFD" evidence="12">
    <location>
        <begin position="266"/>
        <end position="480"/>
    </location>
</feature>
<evidence type="ECO:0000256" key="5">
    <source>
        <dbReference type="ARBA" id="ARBA00022737"/>
    </source>
</evidence>
<evidence type="ECO:0000256" key="3">
    <source>
        <dbReference type="ARBA" id="ARBA00022692"/>
    </source>
</evidence>
<feature type="domain" description="EGF-like" evidence="10">
    <location>
        <begin position="1054"/>
        <end position="1092"/>
    </location>
</feature>
<dbReference type="OrthoDB" id="5966313at2759"/>
<dbReference type="GO" id="GO:0005509">
    <property type="term" value="F:calcium ion binding"/>
    <property type="evidence" value="ECO:0007669"/>
    <property type="project" value="InterPro"/>
</dbReference>